<protein>
    <submittedName>
        <fullName evidence="1">Uncharacterized protein</fullName>
    </submittedName>
</protein>
<dbReference type="RefSeq" id="WP_048097750.1">
    <property type="nucleotide sequence ID" value="NZ_CAYAZT010000015.1"/>
</dbReference>
<name>A0A3G3IGB0_9ARCH</name>
<dbReference type="AlphaFoldDB" id="A0A3G3IGB0"/>
<proteinExistence type="predicted"/>
<evidence type="ECO:0000313" key="1">
    <source>
        <dbReference type="EMBL" id="AYQ54801.1"/>
    </source>
</evidence>
<gene>
    <name evidence="1" type="ORF">BKD89_03145</name>
</gene>
<dbReference type="EMBL" id="CP017686">
    <property type="protein sequence ID" value="AYQ54801.1"/>
    <property type="molecule type" value="Genomic_DNA"/>
</dbReference>
<organism evidence="1 2">
    <name type="scientific">Methanomethylophilus alvi</name>
    <dbReference type="NCBI Taxonomy" id="1291540"/>
    <lineage>
        <taxon>Archaea</taxon>
        <taxon>Methanobacteriati</taxon>
        <taxon>Thermoplasmatota</taxon>
        <taxon>Thermoplasmata</taxon>
        <taxon>Methanomassiliicoccales</taxon>
        <taxon>Methanomethylophilaceae</taxon>
        <taxon>Methanomethylophilus</taxon>
    </lineage>
</organism>
<reference evidence="1 2" key="1">
    <citation type="submission" date="2016-10" db="EMBL/GenBank/DDBJ databases">
        <title>Complete genome of the TMA-utilizing, human hosted archaeon Methanomethylophilus alvus Gen. nov, sp. nov., strain Mx-05, derived from a pure culture.</title>
        <authorList>
            <person name="Brugere J.-F."/>
            <person name="Ben Hania W."/>
            <person name="Chaudhary P.P."/>
            <person name="Gaci N."/>
            <person name="Borrel G."/>
            <person name="Cao Van Tuat L."/>
            <person name="Fardeau M.-L."/>
            <person name="Harris H.M.B."/>
            <person name="O'Toole P.W."/>
            <person name="Ollivier B."/>
        </authorList>
    </citation>
    <scope>NUCLEOTIDE SEQUENCE [LARGE SCALE GENOMIC DNA]</scope>
    <source>
        <strain evidence="1 2">Mx-05</strain>
    </source>
</reference>
<accession>A0A3G3IGB0</accession>
<sequence>MGSGDSVNGMPYEGPVTAGKVYVCSRCSHRWVARKKGGLPKNCPKCRSTVWMKDYHICKCYRCNHKWGTVNEEPKRCPKCHSTKWAVPVKTGESSPRVRSVSRSMIGPDLMKEVVRRYAEGESCTAIAIATGISFSDVYAIVKSHYAGDHILV</sequence>
<dbReference type="Proteomes" id="UP000273278">
    <property type="component" value="Chromosome"/>
</dbReference>
<evidence type="ECO:0000313" key="2">
    <source>
        <dbReference type="Proteomes" id="UP000273278"/>
    </source>
</evidence>